<name>D5PJP5_9MYCO</name>
<dbReference type="RefSeq" id="WP_007171583.1">
    <property type="nucleotide sequence ID" value="NZ_GG770558.1"/>
</dbReference>
<gene>
    <name evidence="1" type="ORF">HMPREF0591_6389</name>
</gene>
<accession>D5PJP5</accession>
<evidence type="ECO:0000313" key="2">
    <source>
        <dbReference type="Proteomes" id="UP000003653"/>
    </source>
</evidence>
<dbReference type="Proteomes" id="UP000003653">
    <property type="component" value="Unassembled WGS sequence"/>
</dbReference>
<dbReference type="AlphaFoldDB" id="D5PJP5"/>
<dbReference type="HOGENOM" id="CLU_1957163_0_0_11"/>
<sequence>MTPWWQPVLGTVGVVLAAIIAGSFAVRNARKTPHETLKTLVEIAEKAGNLIEAEDLDVLKAAVHREIQRIDRLNQARVEGFWKYWWENVKQSLAIESVSFDLGGVAKVTWRRPRQPAKRENIGNDETK</sequence>
<comment type="caution">
    <text evidence="1">The sequence shown here is derived from an EMBL/GenBank/DDBJ whole genome shotgun (WGS) entry which is preliminary data.</text>
</comment>
<reference evidence="1 2" key="1">
    <citation type="submission" date="2010-04" db="EMBL/GenBank/DDBJ databases">
        <authorList>
            <person name="Muzny D."/>
            <person name="Qin X."/>
            <person name="Deng J."/>
            <person name="Jiang H."/>
            <person name="Liu Y."/>
            <person name="Qu J."/>
            <person name="Song X.-Z."/>
            <person name="Zhang L."/>
            <person name="Thornton R."/>
            <person name="Coyle M."/>
            <person name="Francisco L."/>
            <person name="Jackson L."/>
            <person name="Javaid M."/>
            <person name="Korchina V."/>
            <person name="Kovar C."/>
            <person name="Mata R."/>
            <person name="Mathew T."/>
            <person name="Ngo R."/>
            <person name="Nguyen L."/>
            <person name="Nguyen N."/>
            <person name="Okwuonu G."/>
            <person name="Ongeri F."/>
            <person name="Pham C."/>
            <person name="Simmons D."/>
            <person name="Wilczek-Boney K."/>
            <person name="Hale W."/>
            <person name="Jakkamsetti A."/>
            <person name="Pham P."/>
            <person name="Ruth R."/>
            <person name="San Lucas F."/>
            <person name="Warren J."/>
            <person name="Zhang J."/>
            <person name="Zhao Z."/>
            <person name="Zhou C."/>
            <person name="Zhu D."/>
            <person name="Lee S."/>
            <person name="Bess C."/>
            <person name="Blankenburg K."/>
            <person name="Forbes L."/>
            <person name="Fu Q."/>
            <person name="Gubbala S."/>
            <person name="Hirani K."/>
            <person name="Jayaseelan J.C."/>
            <person name="Lara F."/>
            <person name="Munidasa M."/>
            <person name="Palculict T."/>
            <person name="Patil S."/>
            <person name="Pu L.-L."/>
            <person name="Saada N."/>
            <person name="Tang L."/>
            <person name="Weissenberger G."/>
            <person name="Zhu Y."/>
            <person name="Hemphill L."/>
            <person name="Shang Y."/>
            <person name="Youmans B."/>
            <person name="Ayvaz T."/>
            <person name="Ross M."/>
            <person name="Santibanez J."/>
            <person name="Aqrawi P."/>
            <person name="Gross S."/>
            <person name="Joshi V."/>
            <person name="Fowler G."/>
            <person name="Nazareth L."/>
            <person name="Reid J."/>
            <person name="Worley K."/>
            <person name="Petrosino J."/>
            <person name="Highlander S."/>
            <person name="Gibbs R."/>
        </authorList>
    </citation>
    <scope>NUCLEOTIDE SEQUENCE [LARGE SCALE GENOMIC DNA]</scope>
    <source>
        <strain evidence="1 2">ATCC BAA-614</strain>
    </source>
</reference>
<protein>
    <submittedName>
        <fullName evidence="1">Uncharacterized protein</fullName>
    </submittedName>
</protein>
<proteinExistence type="predicted"/>
<keyword evidence="2" id="KW-1185">Reference proteome</keyword>
<dbReference type="EMBL" id="ADNV01000401">
    <property type="protein sequence ID" value="EFG73702.1"/>
    <property type="molecule type" value="Genomic_DNA"/>
</dbReference>
<organism evidence="1 2">
    <name type="scientific">Mycobacterium parascrofulaceum ATCC BAA-614</name>
    <dbReference type="NCBI Taxonomy" id="525368"/>
    <lineage>
        <taxon>Bacteria</taxon>
        <taxon>Bacillati</taxon>
        <taxon>Actinomycetota</taxon>
        <taxon>Actinomycetes</taxon>
        <taxon>Mycobacteriales</taxon>
        <taxon>Mycobacteriaceae</taxon>
        <taxon>Mycobacterium</taxon>
        <taxon>Mycobacterium simiae complex</taxon>
    </lineage>
</organism>
<evidence type="ECO:0000313" key="1">
    <source>
        <dbReference type="EMBL" id="EFG73702.1"/>
    </source>
</evidence>